<evidence type="ECO:0000256" key="1">
    <source>
        <dbReference type="SAM" id="MobiDB-lite"/>
    </source>
</evidence>
<keyword evidence="4" id="KW-1185">Reference proteome</keyword>
<comment type="caution">
    <text evidence="3">The sequence shown here is derived from an EMBL/GenBank/DDBJ whole genome shotgun (WGS) entry which is preliminary data.</text>
</comment>
<gene>
    <name evidence="3" type="ORF">ANN_26743</name>
</gene>
<dbReference type="Proteomes" id="UP001148838">
    <property type="component" value="Unassembled WGS sequence"/>
</dbReference>
<feature type="domain" description="DUF4817" evidence="2">
    <location>
        <begin position="7"/>
        <end position="60"/>
    </location>
</feature>
<dbReference type="Pfam" id="PF16087">
    <property type="entry name" value="DUF4817"/>
    <property type="match status" value="1"/>
</dbReference>
<evidence type="ECO:0000259" key="2">
    <source>
        <dbReference type="Pfam" id="PF16087"/>
    </source>
</evidence>
<accession>A0ABQ8RYW9</accession>
<feature type="compositionally biased region" description="Basic and acidic residues" evidence="1">
    <location>
        <begin position="97"/>
        <end position="107"/>
    </location>
</feature>
<name>A0ABQ8RYW9_PERAM</name>
<proteinExistence type="predicted"/>
<feature type="region of interest" description="Disordered" evidence="1">
    <location>
        <begin position="87"/>
        <end position="107"/>
    </location>
</feature>
<sequence>MQNAKFTLQQRVFMDDAYVKTQSCREVRSQFEVKYPGAPIQGRETVRRLVNKLRTTGSINATIPKRKRRVLTGEKIDEISASFTRSPNKSLRRVSQKKTDGDPKENWSGLEREKIKRVKGEEMSEASEIGKRVRQGCPLSPTLFNIYLEDLVKNCFQNMGGKKEHLLRNSGERTKEESNEVLCVECSIVWGINMDITKKRIEAFGMWIWRRMECVKWTDRVRKEAVLERVDEERMMLKLIRRRKRIWLKRNYLLKDALEGMVNGRRVRGRRRYQTIDDIKIYGSYEETKRKAKNRKEWRMLCLQ</sequence>
<evidence type="ECO:0000313" key="4">
    <source>
        <dbReference type="Proteomes" id="UP001148838"/>
    </source>
</evidence>
<dbReference type="EMBL" id="JAJSOF020000039">
    <property type="protein sequence ID" value="KAJ4426944.1"/>
    <property type="molecule type" value="Genomic_DNA"/>
</dbReference>
<dbReference type="InterPro" id="IPR032135">
    <property type="entry name" value="DUF4817"/>
</dbReference>
<protein>
    <recommendedName>
        <fullName evidence="2">DUF4817 domain-containing protein</fullName>
    </recommendedName>
</protein>
<evidence type="ECO:0000313" key="3">
    <source>
        <dbReference type="EMBL" id="KAJ4426944.1"/>
    </source>
</evidence>
<reference evidence="3 4" key="1">
    <citation type="journal article" date="2022" name="Allergy">
        <title>Genome assembly and annotation of Periplaneta americana reveal a comprehensive cockroach allergen profile.</title>
        <authorList>
            <person name="Wang L."/>
            <person name="Xiong Q."/>
            <person name="Saelim N."/>
            <person name="Wang L."/>
            <person name="Nong W."/>
            <person name="Wan A.T."/>
            <person name="Shi M."/>
            <person name="Liu X."/>
            <person name="Cao Q."/>
            <person name="Hui J.H.L."/>
            <person name="Sookrung N."/>
            <person name="Leung T.F."/>
            <person name="Tungtrongchitr A."/>
            <person name="Tsui S.K.W."/>
        </authorList>
    </citation>
    <scope>NUCLEOTIDE SEQUENCE [LARGE SCALE GENOMIC DNA]</scope>
    <source>
        <strain evidence="3">PWHHKU_190912</strain>
    </source>
</reference>
<organism evidence="3 4">
    <name type="scientific">Periplaneta americana</name>
    <name type="common">American cockroach</name>
    <name type="synonym">Blatta americana</name>
    <dbReference type="NCBI Taxonomy" id="6978"/>
    <lineage>
        <taxon>Eukaryota</taxon>
        <taxon>Metazoa</taxon>
        <taxon>Ecdysozoa</taxon>
        <taxon>Arthropoda</taxon>
        <taxon>Hexapoda</taxon>
        <taxon>Insecta</taxon>
        <taxon>Pterygota</taxon>
        <taxon>Neoptera</taxon>
        <taxon>Polyneoptera</taxon>
        <taxon>Dictyoptera</taxon>
        <taxon>Blattodea</taxon>
        <taxon>Blattoidea</taxon>
        <taxon>Blattidae</taxon>
        <taxon>Blattinae</taxon>
        <taxon>Periplaneta</taxon>
    </lineage>
</organism>